<keyword evidence="2" id="KW-0732">Signal</keyword>
<gene>
    <name evidence="3" type="ORF">JYZ213_LOCUS16647</name>
    <name evidence="4" type="ORF">VCS650_LOCUS17582</name>
</gene>
<proteinExistence type="predicted"/>
<evidence type="ECO:0000256" key="1">
    <source>
        <dbReference type="SAM" id="Phobius"/>
    </source>
</evidence>
<keyword evidence="1" id="KW-0812">Transmembrane</keyword>
<dbReference type="Proteomes" id="UP000663845">
    <property type="component" value="Unassembled WGS sequence"/>
</dbReference>
<keyword evidence="1" id="KW-1133">Transmembrane helix</keyword>
<feature type="chain" id="PRO_5036224660" evidence="2">
    <location>
        <begin position="26"/>
        <end position="117"/>
    </location>
</feature>
<name>A0A814HQ52_9BILA</name>
<sequence>MKIIDQNVCLAVLLVLMATSCIVRGEKKGVKQAAKSNSVADYLINNGDTNDTFTPVDDVVPATTPRPSRLYRFTNFLHNHGLIVFLILCILIALILAAVIGGFHCYEPVSGSDNNNN</sequence>
<reference evidence="3" key="1">
    <citation type="submission" date="2021-02" db="EMBL/GenBank/DDBJ databases">
        <authorList>
            <person name="Nowell W R."/>
        </authorList>
    </citation>
    <scope>NUCLEOTIDE SEQUENCE</scope>
</reference>
<dbReference type="EMBL" id="CAJNON010000162">
    <property type="protein sequence ID" value="CAF1054295.1"/>
    <property type="molecule type" value="Genomic_DNA"/>
</dbReference>
<keyword evidence="1" id="KW-0472">Membrane</keyword>
<evidence type="ECO:0000256" key="2">
    <source>
        <dbReference type="SAM" id="SignalP"/>
    </source>
</evidence>
<dbReference type="PROSITE" id="PS51257">
    <property type="entry name" value="PROKAR_LIPOPROTEIN"/>
    <property type="match status" value="1"/>
</dbReference>
<evidence type="ECO:0000313" key="4">
    <source>
        <dbReference type="EMBL" id="CAF1054295.1"/>
    </source>
</evidence>
<protein>
    <submittedName>
        <fullName evidence="3">Uncharacterized protein</fullName>
    </submittedName>
</protein>
<dbReference type="Proteomes" id="UP000663891">
    <property type="component" value="Unassembled WGS sequence"/>
</dbReference>
<dbReference type="AlphaFoldDB" id="A0A814HQ52"/>
<dbReference type="EMBL" id="CAJNOG010000150">
    <property type="protein sequence ID" value="CAF1013161.1"/>
    <property type="molecule type" value="Genomic_DNA"/>
</dbReference>
<evidence type="ECO:0000313" key="5">
    <source>
        <dbReference type="Proteomes" id="UP000663845"/>
    </source>
</evidence>
<feature type="signal peptide" evidence="2">
    <location>
        <begin position="1"/>
        <end position="25"/>
    </location>
</feature>
<feature type="transmembrane region" description="Helical" evidence="1">
    <location>
        <begin position="82"/>
        <end position="106"/>
    </location>
</feature>
<comment type="caution">
    <text evidence="3">The sequence shown here is derived from an EMBL/GenBank/DDBJ whole genome shotgun (WGS) entry which is preliminary data.</text>
</comment>
<evidence type="ECO:0000313" key="3">
    <source>
        <dbReference type="EMBL" id="CAF1013161.1"/>
    </source>
</evidence>
<organism evidence="3 5">
    <name type="scientific">Adineta steineri</name>
    <dbReference type="NCBI Taxonomy" id="433720"/>
    <lineage>
        <taxon>Eukaryota</taxon>
        <taxon>Metazoa</taxon>
        <taxon>Spiralia</taxon>
        <taxon>Gnathifera</taxon>
        <taxon>Rotifera</taxon>
        <taxon>Eurotatoria</taxon>
        <taxon>Bdelloidea</taxon>
        <taxon>Adinetida</taxon>
        <taxon>Adinetidae</taxon>
        <taxon>Adineta</taxon>
    </lineage>
</organism>
<accession>A0A814HQ52</accession>